<protein>
    <recommendedName>
        <fullName evidence="3">Gene transfer agent family protein</fullName>
    </recommendedName>
</protein>
<dbReference type="RefSeq" id="WP_069203345.1">
    <property type="nucleotide sequence ID" value="NZ_CP014168.1"/>
</dbReference>
<proteinExistence type="predicted"/>
<gene>
    <name evidence="1" type="ORF">AWL63_00965</name>
</gene>
<dbReference type="EMBL" id="CP014168">
    <property type="protein sequence ID" value="AOH82761.1"/>
    <property type="molecule type" value="Genomic_DNA"/>
</dbReference>
<dbReference type="AlphaFoldDB" id="A0A1B3Z5Q6"/>
<keyword evidence="2" id="KW-1185">Reference proteome</keyword>
<dbReference type="OrthoDB" id="7506512at2"/>
<dbReference type="STRING" id="1560345.AWL63_00965"/>
<sequence length="104" mass="10807">MSAVANPARGEAAIRVAGEQIVLRPSFAALVAAEEELGPLFALVERAAAGQLSLRELVALFWHCLHEAPAALTRELFGEAVAAAGLAQATPVLRVLLAQILGGR</sequence>
<organism evidence="1 2">
    <name type="scientific">Sphingomonas panacis</name>
    <dbReference type="NCBI Taxonomy" id="1560345"/>
    <lineage>
        <taxon>Bacteria</taxon>
        <taxon>Pseudomonadati</taxon>
        <taxon>Pseudomonadota</taxon>
        <taxon>Alphaproteobacteria</taxon>
        <taxon>Sphingomonadales</taxon>
        <taxon>Sphingomonadaceae</taxon>
        <taxon>Sphingomonas</taxon>
    </lineage>
</organism>
<evidence type="ECO:0008006" key="3">
    <source>
        <dbReference type="Google" id="ProtNLM"/>
    </source>
</evidence>
<evidence type="ECO:0000313" key="1">
    <source>
        <dbReference type="EMBL" id="AOH82761.1"/>
    </source>
</evidence>
<dbReference type="Proteomes" id="UP000094256">
    <property type="component" value="Chromosome"/>
</dbReference>
<reference evidence="1 2" key="1">
    <citation type="submission" date="2016-01" db="EMBL/GenBank/DDBJ databases">
        <title>Complete genome and mega plasmid sequence of Sphingomonas panacis DCY99 elicits systemic resistance in rice to Xanthomonas oryzae.</title>
        <authorList>
            <person name="Kim Y.J."/>
            <person name="Yang D.C."/>
            <person name="Sing P."/>
        </authorList>
    </citation>
    <scope>NUCLEOTIDE SEQUENCE [LARGE SCALE GENOMIC DNA]</scope>
    <source>
        <strain evidence="1 2">DCY99</strain>
    </source>
</reference>
<evidence type="ECO:0000313" key="2">
    <source>
        <dbReference type="Proteomes" id="UP000094256"/>
    </source>
</evidence>
<dbReference type="KEGG" id="span:AWL63_00965"/>
<dbReference type="InterPro" id="IPR021791">
    <property type="entry name" value="Phage_TAC_11"/>
</dbReference>
<accession>A0A1B3Z5Q6</accession>
<name>A0A1B3Z5Q6_9SPHN</name>
<dbReference type="Pfam" id="PF11836">
    <property type="entry name" value="Phage_TAC_11"/>
    <property type="match status" value="1"/>
</dbReference>